<dbReference type="InterPro" id="IPR005863">
    <property type="entry name" value="UDP-N-AcMur_synth"/>
</dbReference>
<keyword evidence="1 10" id="KW-0963">Cytoplasm</keyword>
<reference evidence="16" key="1">
    <citation type="submission" date="2018-12" db="EMBL/GenBank/DDBJ databases">
        <title>Complete genome sequencing of Jeotgalibaca sp. H21T32.</title>
        <authorList>
            <person name="Bae J.-W."/>
            <person name="Lee S.-Y."/>
        </authorList>
    </citation>
    <scope>NUCLEOTIDE SEQUENCE [LARGE SCALE GENOMIC DNA]</scope>
    <source>
        <strain evidence="16">H21T32</strain>
    </source>
</reference>
<evidence type="ECO:0000256" key="4">
    <source>
        <dbReference type="ARBA" id="ARBA00022741"/>
    </source>
</evidence>
<dbReference type="GO" id="GO:0047480">
    <property type="term" value="F:UDP-N-acetylmuramoyl-tripeptide-D-alanyl-D-alanine ligase activity"/>
    <property type="evidence" value="ECO:0007669"/>
    <property type="project" value="UniProtKB-UniRule"/>
</dbReference>
<dbReference type="GO" id="GO:0071555">
    <property type="term" value="P:cell wall organization"/>
    <property type="evidence" value="ECO:0007669"/>
    <property type="project" value="UniProtKB-KW"/>
</dbReference>
<sequence>MKPIRIIDIVKAVHAIDYSSPNRFAEIDSVVFDSRKAKENTLFVPLKGETDGHDYIQSAIANGAIATLWSRSESEAPEGIAVILVDDTLKALQDLAKAYLAMIQPKVVAITGSNGKTTTKDMTAGVLAARYRVHKTEGNYNNDIGLPSTILDMPEDTEIIVLEMGMSDFGEISLLSKIAAPDVAAITLIGESHLEHLGTRRNIAKAKLEILDGLKEDGLFIYPINEPLIREEMPLDGTYSKATFGIDKTATIFAYAIESGKDYTNFKVNFDDTATLTIPVLGDYNVQNALIALSIASHFNLSMIEVKAYLENFKLTENRTQWLEGMNGVQILNDAYNASPTAMKAVLKAFQNVPREENGRRIVLLGDIRELGEQSTKLHESLSTSLSPENFDEVYLYGDEMLALYEVLKDSFSSENLHHYTGEKALLIQALKDDLKENDQILIKSSFGTDLLSVVKELRVSER</sequence>
<protein>
    <recommendedName>
        <fullName evidence="10 11">UDP-N-acetylmuramoyl-tripeptide--D-alanyl-D-alanine ligase</fullName>
        <ecNumber evidence="10 11">6.3.2.10</ecNumber>
    </recommendedName>
    <alternativeName>
        <fullName evidence="10">D-alanyl-D-alanine-adding enzyme</fullName>
    </alternativeName>
</protein>
<dbReference type="Gene3D" id="3.40.1390.10">
    <property type="entry name" value="MurE/MurF, N-terminal domain"/>
    <property type="match status" value="1"/>
</dbReference>
<accession>A0A3S9HA67</accession>
<dbReference type="GO" id="GO:0009252">
    <property type="term" value="P:peptidoglycan biosynthetic process"/>
    <property type="evidence" value="ECO:0007669"/>
    <property type="project" value="UniProtKB-UniRule"/>
</dbReference>
<dbReference type="GO" id="GO:0008360">
    <property type="term" value="P:regulation of cell shape"/>
    <property type="evidence" value="ECO:0007669"/>
    <property type="project" value="UniProtKB-KW"/>
</dbReference>
<comment type="similarity">
    <text evidence="10">Belongs to the MurCDEF family. MurF subfamily.</text>
</comment>
<comment type="function">
    <text evidence="10 11">Involved in cell wall formation. Catalyzes the final step in the synthesis of UDP-N-acetylmuramoyl-pentapeptide, the precursor of murein.</text>
</comment>
<dbReference type="SUPFAM" id="SSF53623">
    <property type="entry name" value="MurD-like peptide ligases, catalytic domain"/>
    <property type="match status" value="1"/>
</dbReference>
<evidence type="ECO:0000256" key="10">
    <source>
        <dbReference type="HAMAP-Rule" id="MF_02019"/>
    </source>
</evidence>
<dbReference type="InterPro" id="IPR013221">
    <property type="entry name" value="Mur_ligase_cen"/>
</dbReference>
<dbReference type="KEGG" id="jeh:EJN90_05040"/>
<evidence type="ECO:0000256" key="8">
    <source>
        <dbReference type="ARBA" id="ARBA00023306"/>
    </source>
</evidence>
<evidence type="ECO:0000259" key="12">
    <source>
        <dbReference type="Pfam" id="PF01225"/>
    </source>
</evidence>
<evidence type="ECO:0000256" key="3">
    <source>
        <dbReference type="ARBA" id="ARBA00022618"/>
    </source>
</evidence>
<keyword evidence="7 10" id="KW-0573">Peptidoglycan synthesis</keyword>
<dbReference type="NCBIfam" id="TIGR01143">
    <property type="entry name" value="murF"/>
    <property type="match status" value="1"/>
</dbReference>
<comment type="catalytic activity">
    <reaction evidence="10">
        <text>UDP-N-acetyl-alpha-D-muramoyl-L-alanyl-gamma-D-glutamyl-L-lysine + D-alanyl-D-alanine + ATP = UDP-N-acetyl-alpha-D-muramoyl-L-alanyl-gamma-D-glutamyl-L-lysyl-D-alanyl-D-alanine + ADP + phosphate + H(+)</text>
        <dbReference type="Rhea" id="RHEA:16085"/>
        <dbReference type="ChEBI" id="CHEBI:15378"/>
        <dbReference type="ChEBI" id="CHEBI:30616"/>
        <dbReference type="ChEBI" id="CHEBI:43474"/>
        <dbReference type="ChEBI" id="CHEBI:57822"/>
        <dbReference type="ChEBI" id="CHEBI:70758"/>
        <dbReference type="ChEBI" id="CHEBI:83903"/>
        <dbReference type="ChEBI" id="CHEBI:456216"/>
        <dbReference type="EC" id="6.3.2.10"/>
    </reaction>
</comment>
<dbReference type="PANTHER" id="PTHR43024:SF1">
    <property type="entry name" value="UDP-N-ACETYLMURAMOYL-TRIPEPTIDE--D-ALANYL-D-ALANINE LIGASE"/>
    <property type="match status" value="1"/>
</dbReference>
<keyword evidence="8 10" id="KW-0131">Cell cycle</keyword>
<dbReference type="GO" id="GO:0005737">
    <property type="term" value="C:cytoplasm"/>
    <property type="evidence" value="ECO:0007669"/>
    <property type="project" value="UniProtKB-SubCell"/>
</dbReference>
<dbReference type="GO" id="GO:0005524">
    <property type="term" value="F:ATP binding"/>
    <property type="evidence" value="ECO:0007669"/>
    <property type="project" value="UniProtKB-UniRule"/>
</dbReference>
<dbReference type="InterPro" id="IPR036565">
    <property type="entry name" value="Mur-like_cat_sf"/>
</dbReference>
<evidence type="ECO:0000256" key="2">
    <source>
        <dbReference type="ARBA" id="ARBA00022598"/>
    </source>
</evidence>
<keyword evidence="9 10" id="KW-0961">Cell wall biogenesis/degradation</keyword>
<dbReference type="GO" id="GO:0008766">
    <property type="term" value="F:UDP-N-acetylmuramoylalanyl-D-glutamyl-2,6-diaminopimelate-D-alanyl-D-alanine ligase activity"/>
    <property type="evidence" value="ECO:0007669"/>
    <property type="project" value="RHEA"/>
</dbReference>
<comment type="subcellular location">
    <subcellularLocation>
        <location evidence="10 11">Cytoplasm</location>
    </subcellularLocation>
</comment>
<evidence type="ECO:0000259" key="13">
    <source>
        <dbReference type="Pfam" id="PF02875"/>
    </source>
</evidence>
<dbReference type="InterPro" id="IPR000713">
    <property type="entry name" value="Mur_ligase_N"/>
</dbReference>
<dbReference type="SUPFAM" id="SSF63418">
    <property type="entry name" value="MurE/MurF N-terminal domain"/>
    <property type="match status" value="1"/>
</dbReference>
<comment type="catalytic activity">
    <reaction evidence="11">
        <text>D-alanyl-D-alanine + UDP-N-acetyl-alpha-D-muramoyl-L-alanyl-gamma-D-glutamyl-meso-2,6-diaminopimelate + ATP = UDP-N-acetyl-alpha-D-muramoyl-L-alanyl-gamma-D-glutamyl-meso-2,6-diaminopimeloyl-D-alanyl-D-alanine + ADP + phosphate + H(+)</text>
        <dbReference type="Rhea" id="RHEA:28374"/>
        <dbReference type="ChEBI" id="CHEBI:15378"/>
        <dbReference type="ChEBI" id="CHEBI:30616"/>
        <dbReference type="ChEBI" id="CHEBI:43474"/>
        <dbReference type="ChEBI" id="CHEBI:57822"/>
        <dbReference type="ChEBI" id="CHEBI:61386"/>
        <dbReference type="ChEBI" id="CHEBI:83905"/>
        <dbReference type="ChEBI" id="CHEBI:456216"/>
        <dbReference type="EC" id="6.3.2.10"/>
    </reaction>
</comment>
<evidence type="ECO:0000259" key="14">
    <source>
        <dbReference type="Pfam" id="PF08245"/>
    </source>
</evidence>
<dbReference type="InterPro" id="IPR035911">
    <property type="entry name" value="MurE/MurF_N"/>
</dbReference>
<proteinExistence type="inferred from homology"/>
<keyword evidence="2 10" id="KW-0436">Ligase</keyword>
<keyword evidence="3 10" id="KW-0132">Cell division</keyword>
<dbReference type="Gene3D" id="3.90.190.20">
    <property type="entry name" value="Mur ligase, C-terminal domain"/>
    <property type="match status" value="1"/>
</dbReference>
<dbReference type="OrthoDB" id="9801978at2"/>
<evidence type="ECO:0000256" key="5">
    <source>
        <dbReference type="ARBA" id="ARBA00022840"/>
    </source>
</evidence>
<comment type="pathway">
    <text evidence="10 11">Cell wall biogenesis; peptidoglycan biosynthesis.</text>
</comment>
<dbReference type="UniPathway" id="UPA00219"/>
<dbReference type="RefSeq" id="WP_126109160.1">
    <property type="nucleotide sequence ID" value="NZ_CP034465.1"/>
</dbReference>
<evidence type="ECO:0000256" key="6">
    <source>
        <dbReference type="ARBA" id="ARBA00022960"/>
    </source>
</evidence>
<feature type="domain" description="Mur ligase C-terminal" evidence="13">
    <location>
        <begin position="319"/>
        <end position="447"/>
    </location>
</feature>
<organism evidence="15 16">
    <name type="scientific">Jeotgalibaca ciconiae</name>
    <dbReference type="NCBI Taxonomy" id="2496265"/>
    <lineage>
        <taxon>Bacteria</taxon>
        <taxon>Bacillati</taxon>
        <taxon>Bacillota</taxon>
        <taxon>Bacilli</taxon>
        <taxon>Lactobacillales</taxon>
        <taxon>Carnobacteriaceae</taxon>
        <taxon>Jeotgalibaca</taxon>
    </lineage>
</organism>
<keyword evidence="4 10" id="KW-0547">Nucleotide-binding</keyword>
<dbReference type="SUPFAM" id="SSF53244">
    <property type="entry name" value="MurD-like peptide ligases, peptide-binding domain"/>
    <property type="match status" value="1"/>
</dbReference>
<dbReference type="EC" id="6.3.2.10" evidence="10 11"/>
<dbReference type="Pfam" id="PF02875">
    <property type="entry name" value="Mur_ligase_C"/>
    <property type="match status" value="1"/>
</dbReference>
<keyword evidence="16" id="KW-1185">Reference proteome</keyword>
<dbReference type="Gene3D" id="3.40.1190.10">
    <property type="entry name" value="Mur-like, catalytic domain"/>
    <property type="match status" value="1"/>
</dbReference>
<dbReference type="EMBL" id="CP034465">
    <property type="protein sequence ID" value="AZP04083.1"/>
    <property type="molecule type" value="Genomic_DNA"/>
</dbReference>
<feature type="domain" description="Mur ligase central" evidence="14">
    <location>
        <begin position="110"/>
        <end position="295"/>
    </location>
</feature>
<dbReference type="Proteomes" id="UP000273326">
    <property type="component" value="Chromosome"/>
</dbReference>
<evidence type="ECO:0000256" key="9">
    <source>
        <dbReference type="ARBA" id="ARBA00023316"/>
    </source>
</evidence>
<keyword evidence="5 10" id="KW-0067">ATP-binding</keyword>
<dbReference type="Pfam" id="PF08245">
    <property type="entry name" value="Mur_ligase_M"/>
    <property type="match status" value="1"/>
</dbReference>
<evidence type="ECO:0000256" key="11">
    <source>
        <dbReference type="RuleBase" id="RU004136"/>
    </source>
</evidence>
<dbReference type="Pfam" id="PF01225">
    <property type="entry name" value="Mur_ligase"/>
    <property type="match status" value="1"/>
</dbReference>
<dbReference type="AlphaFoldDB" id="A0A3S9HA67"/>
<dbReference type="PANTHER" id="PTHR43024">
    <property type="entry name" value="UDP-N-ACETYLMURAMOYL-TRIPEPTIDE--D-ALANYL-D-ALANINE LIGASE"/>
    <property type="match status" value="1"/>
</dbReference>
<gene>
    <name evidence="10" type="primary">murF</name>
    <name evidence="15" type="ORF">EJN90_05040</name>
</gene>
<dbReference type="GO" id="GO:0051301">
    <property type="term" value="P:cell division"/>
    <property type="evidence" value="ECO:0007669"/>
    <property type="project" value="UniProtKB-KW"/>
</dbReference>
<feature type="domain" description="Mur ligase N-terminal catalytic" evidence="12">
    <location>
        <begin position="27"/>
        <end position="99"/>
    </location>
</feature>
<dbReference type="InterPro" id="IPR004101">
    <property type="entry name" value="Mur_ligase_C"/>
</dbReference>
<keyword evidence="6 10" id="KW-0133">Cell shape</keyword>
<name>A0A3S9HA67_9LACT</name>
<dbReference type="HAMAP" id="MF_02019">
    <property type="entry name" value="MurF"/>
    <property type="match status" value="1"/>
</dbReference>
<dbReference type="InterPro" id="IPR036615">
    <property type="entry name" value="Mur_ligase_C_dom_sf"/>
</dbReference>
<evidence type="ECO:0000256" key="7">
    <source>
        <dbReference type="ARBA" id="ARBA00022984"/>
    </source>
</evidence>
<evidence type="ECO:0000256" key="1">
    <source>
        <dbReference type="ARBA" id="ARBA00022490"/>
    </source>
</evidence>
<evidence type="ECO:0000313" key="15">
    <source>
        <dbReference type="EMBL" id="AZP04083.1"/>
    </source>
</evidence>
<evidence type="ECO:0000313" key="16">
    <source>
        <dbReference type="Proteomes" id="UP000273326"/>
    </source>
</evidence>
<feature type="binding site" evidence="10">
    <location>
        <begin position="112"/>
        <end position="118"/>
    </location>
    <ligand>
        <name>ATP</name>
        <dbReference type="ChEBI" id="CHEBI:30616"/>
    </ligand>
</feature>
<dbReference type="InterPro" id="IPR051046">
    <property type="entry name" value="MurCDEF_CellWall_CoF430Synth"/>
</dbReference>